<feature type="compositionally biased region" description="Basic and acidic residues" evidence="1">
    <location>
        <begin position="20"/>
        <end position="35"/>
    </location>
</feature>
<evidence type="ECO:0000313" key="3">
    <source>
        <dbReference type="EMBL" id="ERG93925.1"/>
    </source>
</evidence>
<organism evidence="3 4">
    <name type="scientific">Haloquadratum walsbyi J07HQW2</name>
    <dbReference type="NCBI Taxonomy" id="1238425"/>
    <lineage>
        <taxon>Archaea</taxon>
        <taxon>Methanobacteriati</taxon>
        <taxon>Methanobacteriota</taxon>
        <taxon>Stenosarchaea group</taxon>
        <taxon>Halobacteria</taxon>
        <taxon>Halobacteriales</taxon>
        <taxon>Haloferacaceae</taxon>
        <taxon>Haloquadratum</taxon>
    </lineage>
</organism>
<evidence type="ECO:0000259" key="2">
    <source>
        <dbReference type="Pfam" id="PF24271"/>
    </source>
</evidence>
<feature type="domain" description="HVO-2833 C-terminal" evidence="2">
    <location>
        <begin position="55"/>
        <end position="173"/>
    </location>
</feature>
<dbReference type="eggNOG" id="arCOG04518">
    <property type="taxonomic scope" value="Archaea"/>
</dbReference>
<protein>
    <recommendedName>
        <fullName evidence="2">HVO-2833 C-terminal domain-containing protein</fullName>
    </recommendedName>
</protein>
<accession>U1NAS3</accession>
<name>U1NAS3_9EURY</name>
<dbReference type="AlphaFoldDB" id="U1NAS3"/>
<dbReference type="InterPro" id="IPR056528">
    <property type="entry name" value="HVO_2833_C"/>
</dbReference>
<dbReference type="EMBL" id="KE356561">
    <property type="protein sequence ID" value="ERG93925.1"/>
    <property type="molecule type" value="Genomic_DNA"/>
</dbReference>
<reference evidence="3 4" key="1">
    <citation type="journal article" date="2013" name="PLoS ONE">
        <title>Assembly-driven community genomics of a hypersaline microbial ecosystem.</title>
        <authorList>
            <person name="Podell S."/>
            <person name="Ugalde J.A."/>
            <person name="Narasingarao P."/>
            <person name="Banfield J.F."/>
            <person name="Heidelberg K.B."/>
            <person name="Allen E.E."/>
        </authorList>
    </citation>
    <scope>NUCLEOTIDE SEQUENCE [LARGE SCALE GENOMIC DNA]</scope>
    <source>
        <strain evidence="4">J07HQW2</strain>
    </source>
</reference>
<gene>
    <name evidence="3" type="ORF">J07HQW2_00359</name>
</gene>
<dbReference type="STRING" id="1238425.J07HQW2_00359"/>
<dbReference type="Proteomes" id="UP000030710">
    <property type="component" value="Unassembled WGS sequence"/>
</dbReference>
<feature type="region of interest" description="Disordered" evidence="1">
    <location>
        <begin position="1"/>
        <end position="52"/>
    </location>
</feature>
<proteinExistence type="predicted"/>
<evidence type="ECO:0000313" key="4">
    <source>
        <dbReference type="Proteomes" id="UP000030710"/>
    </source>
</evidence>
<dbReference type="Pfam" id="PF24271">
    <property type="entry name" value="HVO_2833_C"/>
    <property type="match status" value="1"/>
</dbReference>
<dbReference type="HOGENOM" id="CLU_1536639_0_0_2"/>
<sequence>MVSRCGQLHQSGGAPAAIRSRTDGDAPARERDGHHVHAPAGVQTTEDTGTLLDRPDWQVTGLGRVEEYGLQFFLAGEPAFWYAPDEELTPADVVCHTLVRNSESRRVSYAMLLIEKLDIDQETLTDTATWYDLESTIAAMYQALQEGVEDSDELPVVLPSESEFMPLEEQYGVA</sequence>
<evidence type="ECO:0000256" key="1">
    <source>
        <dbReference type="SAM" id="MobiDB-lite"/>
    </source>
</evidence>